<proteinExistence type="predicted"/>
<dbReference type="EMBL" id="CP010415">
    <property type="protein sequence ID" value="AJE20011.1"/>
    <property type="molecule type" value="Genomic_DNA"/>
</dbReference>
<gene>
    <name evidence="2" type="ORF">Achr_5060</name>
</gene>
<dbReference type="InterPro" id="IPR000477">
    <property type="entry name" value="RT_dom"/>
</dbReference>
<evidence type="ECO:0000259" key="1">
    <source>
        <dbReference type="PROSITE" id="PS50878"/>
    </source>
</evidence>
<keyword evidence="2" id="KW-0695">RNA-directed DNA polymerase</keyword>
<evidence type="ECO:0000313" key="3">
    <source>
        <dbReference type="Proteomes" id="UP000068210"/>
    </source>
</evidence>
<dbReference type="AlphaFoldDB" id="A0A0C4WJG8"/>
<name>A0A0C4WJG8_9GAMM</name>
<dbReference type="STRING" id="1328314.Achr_5060"/>
<dbReference type="Proteomes" id="UP000068210">
    <property type="component" value="Chromosome"/>
</dbReference>
<dbReference type="NCBIfam" id="NF041748">
    <property type="entry name" value="Drt3b"/>
    <property type="match status" value="1"/>
</dbReference>
<keyword evidence="3" id="KW-1185">Reference proteome</keyword>
<reference evidence="2 3" key="1">
    <citation type="journal article" date="2015" name="PLoS ONE">
        <title>Azotobacter Genomes: The Genome of Azotobacter chroococcum NCIMB 8003 (ATCC 4412).</title>
        <authorList>
            <person name="Robson R.L."/>
            <person name="Jones R."/>
            <person name="Robson R.M."/>
            <person name="Schwartz A."/>
            <person name="Richardson T.H."/>
        </authorList>
    </citation>
    <scope>NUCLEOTIDE SEQUENCE [LARGE SCALE GENOMIC DNA]</scope>
    <source>
        <strain evidence="2 3">NCIMB 8003</strain>
    </source>
</reference>
<organism evidence="2 3">
    <name type="scientific">Azotobacter chroococcum NCIMB 8003</name>
    <dbReference type="NCBI Taxonomy" id="1328314"/>
    <lineage>
        <taxon>Bacteria</taxon>
        <taxon>Pseudomonadati</taxon>
        <taxon>Pseudomonadota</taxon>
        <taxon>Gammaproteobacteria</taxon>
        <taxon>Pseudomonadales</taxon>
        <taxon>Pseudomonadaceae</taxon>
        <taxon>Azotobacter</taxon>
    </lineage>
</organism>
<feature type="domain" description="Reverse transcriptase" evidence="1">
    <location>
        <begin position="55"/>
        <end position="339"/>
    </location>
</feature>
<dbReference type="GO" id="GO:0003964">
    <property type="term" value="F:RNA-directed DNA polymerase activity"/>
    <property type="evidence" value="ECO:0007669"/>
    <property type="project" value="UniProtKB-KW"/>
</dbReference>
<dbReference type="Pfam" id="PF00078">
    <property type="entry name" value="RVT_1"/>
    <property type="match status" value="1"/>
</dbReference>
<protein>
    <submittedName>
        <fullName evidence="2">Reverse transcriptase (RNA-dependent DNA polymerase)</fullName>
    </submittedName>
</protein>
<evidence type="ECO:0000313" key="2">
    <source>
        <dbReference type="EMBL" id="AJE20011.1"/>
    </source>
</evidence>
<dbReference type="HOGENOM" id="CLU_020406_1_0_6"/>
<dbReference type="PROSITE" id="PS50878">
    <property type="entry name" value="RT_POL"/>
    <property type="match status" value="1"/>
</dbReference>
<dbReference type="RefSeq" id="WP_227028796.1">
    <property type="nucleotide sequence ID" value="NZ_CP010415.1"/>
</dbReference>
<dbReference type="KEGG" id="acx:Achr_5060"/>
<keyword evidence="2" id="KW-0808">Transferase</keyword>
<accession>A0A0C4WJG8</accession>
<dbReference type="CDD" id="cd01646">
    <property type="entry name" value="RT_Bac_retron_I"/>
    <property type="match status" value="1"/>
</dbReference>
<sequence length="652" mass="75934">MSDSAAKKIKKHDYSRVLVTETVPYETPLIFSNDGLYNISKSSFDENPVLGATFNRLVLAKGRKKYFTIPYQYKIRKNLLDFRRLSVVHPISQWEMKKFYESYESLICYYCSGSQFSIRAPQRTAGVFYYKNSWENIGKYKRGAVEELGTDARHKHSSSFFSYRGHDRLYKFFNSREFISLEKNFSSLRTLDVSKCFDSIYTHSIAWATKEKQYVKSKIGMATFGSAFDSLMQRANYNETNGIVIRPEISRIFAEIIFQDIDQTAQARLASDLYLYEFGVHYSVKRYVDDVFIFAKDEKISRKVYEVYTDCLNSYNLHVNSSKSLLYSRPFFTAKSKVVREVNLKVNEFTDKFLDSRNGNAILTPKEIHRADKLIHSFIDAIKATCSANDVDYDEVSSYLISAFFERIKRLINVDAVKVDDHDKYRDSALVFLELIFFFYSVAPSVSASYKLCASVILLSRFSEAHLGPHEHTVKQRSYELAVDLLEGDLGTVDSDVENFIFLEALNVILAISDMGDEYLLPPELIEKIFKGKSSYYDIVTCMFYIKSREEYSSIKQSLVSTIEQRLENLDLIQVDTEQACLFLDSISCPYIDRAKRKKWIQRFYRASSAPQPTKNQIDRFLDHSDKYFWFVNWSEVDLLNALERKELRRVY</sequence>
<keyword evidence="2" id="KW-0548">Nucleotidyltransferase</keyword>